<proteinExistence type="predicted"/>
<sequence length="113" mass="11194">MFVLLIWMNDMDRRSYLAGLATASTTGFAVLAGCSGTDGGNGSGNGEGTDSGSGDPGTDAAAGSGADTGATEGEALETGQEPPEETATPFDETETLPEEEGLETGQAPNATDS</sequence>
<reference evidence="2 3" key="1">
    <citation type="journal article" date="2014" name="PLoS Genet.">
        <title>Phylogenetically driven sequencing of extremely halophilic archaea reveals strategies for static and dynamic osmo-response.</title>
        <authorList>
            <person name="Becker E.A."/>
            <person name="Seitzer P.M."/>
            <person name="Tritt A."/>
            <person name="Larsen D."/>
            <person name="Krusor M."/>
            <person name="Yao A.I."/>
            <person name="Wu D."/>
            <person name="Madern D."/>
            <person name="Eisen J.A."/>
            <person name="Darling A.E."/>
            <person name="Facciotti M.T."/>
        </authorList>
    </citation>
    <scope>NUCLEOTIDE SEQUENCE [LARGE SCALE GENOMIC DNA]</scope>
    <source>
        <strain evidence="2 3">JCM 13552</strain>
    </source>
</reference>
<feature type="compositionally biased region" description="Low complexity" evidence="1">
    <location>
        <begin position="56"/>
        <end position="79"/>
    </location>
</feature>
<dbReference type="EMBL" id="AOMF01000162">
    <property type="protein sequence ID" value="EMA51942.1"/>
    <property type="molecule type" value="Genomic_DNA"/>
</dbReference>
<feature type="region of interest" description="Disordered" evidence="1">
    <location>
        <begin position="32"/>
        <end position="113"/>
    </location>
</feature>
<accession>M0N1W4</accession>
<keyword evidence="3" id="KW-1185">Reference proteome</keyword>
<dbReference type="STRING" id="1227457.C451_13149"/>
<evidence type="ECO:0000313" key="2">
    <source>
        <dbReference type="EMBL" id="EMA51942.1"/>
    </source>
</evidence>
<dbReference type="PATRIC" id="fig|1227457.3.peg.2501"/>
<organism evidence="2 3">
    <name type="scientific">Halococcus thailandensis JCM 13552</name>
    <dbReference type="NCBI Taxonomy" id="1227457"/>
    <lineage>
        <taxon>Archaea</taxon>
        <taxon>Methanobacteriati</taxon>
        <taxon>Methanobacteriota</taxon>
        <taxon>Stenosarchaea group</taxon>
        <taxon>Halobacteria</taxon>
        <taxon>Halobacteriales</taxon>
        <taxon>Halococcaceae</taxon>
        <taxon>Halococcus</taxon>
    </lineage>
</organism>
<evidence type="ECO:0000313" key="3">
    <source>
        <dbReference type="Proteomes" id="UP000011680"/>
    </source>
</evidence>
<feature type="compositionally biased region" description="Gly residues" evidence="1">
    <location>
        <begin position="36"/>
        <end position="55"/>
    </location>
</feature>
<feature type="compositionally biased region" description="Acidic residues" evidence="1">
    <location>
        <begin position="91"/>
        <end position="102"/>
    </location>
</feature>
<comment type="caution">
    <text evidence="2">The sequence shown here is derived from an EMBL/GenBank/DDBJ whole genome shotgun (WGS) entry which is preliminary data.</text>
</comment>
<dbReference type="Proteomes" id="UP000011680">
    <property type="component" value="Unassembled WGS sequence"/>
</dbReference>
<gene>
    <name evidence="2" type="ORF">C451_13149</name>
</gene>
<dbReference type="AlphaFoldDB" id="M0N1W4"/>
<protein>
    <submittedName>
        <fullName evidence="2">Uncharacterized protein</fullName>
    </submittedName>
</protein>
<evidence type="ECO:0000256" key="1">
    <source>
        <dbReference type="SAM" id="MobiDB-lite"/>
    </source>
</evidence>
<name>M0N1W4_9EURY</name>